<dbReference type="SMART" id="SM00256">
    <property type="entry name" value="FBOX"/>
    <property type="match status" value="1"/>
</dbReference>
<gene>
    <name evidence="2" type="ORF">V8G54_030248</name>
</gene>
<name>A0AAQ3RM81_VIGMU</name>
<proteinExistence type="predicted"/>
<keyword evidence="3" id="KW-1185">Reference proteome</keyword>
<dbReference type="Proteomes" id="UP001374535">
    <property type="component" value="Chromosome 9"/>
</dbReference>
<sequence length="178" mass="20357">MEKSTKVGPSPISLLDLPESTLDFILKCLSPIDLCSMSKVCVFLKGKCESDEFWENHIKEKWGRVVGDAVYKEWKWHIAIAKDGVLLKNQHTDQTGSMGSFSGVWPNLCLASYLEDFKVLNGKKSNNFMMSLYFSLQTGSFWFPAQVYKDLVIYNALVSYHSQSNTFQARYMKNEDLL</sequence>
<dbReference type="PANTHER" id="PTHR31482:SF11">
    <property type="entry name" value="CYCLIN-LIKE F-BOX"/>
    <property type="match status" value="1"/>
</dbReference>
<evidence type="ECO:0000259" key="1">
    <source>
        <dbReference type="PROSITE" id="PS50181"/>
    </source>
</evidence>
<evidence type="ECO:0000313" key="2">
    <source>
        <dbReference type="EMBL" id="WVY98097.1"/>
    </source>
</evidence>
<dbReference type="AlphaFoldDB" id="A0AAQ3RM81"/>
<protein>
    <recommendedName>
        <fullName evidence="1">F-box domain-containing protein</fullName>
    </recommendedName>
</protein>
<dbReference type="InterPro" id="IPR001810">
    <property type="entry name" value="F-box_dom"/>
</dbReference>
<evidence type="ECO:0000313" key="3">
    <source>
        <dbReference type="Proteomes" id="UP001374535"/>
    </source>
</evidence>
<dbReference type="EMBL" id="CP144692">
    <property type="protein sequence ID" value="WVY98097.1"/>
    <property type="molecule type" value="Genomic_DNA"/>
</dbReference>
<feature type="domain" description="F-box" evidence="1">
    <location>
        <begin position="11"/>
        <end position="57"/>
    </location>
</feature>
<dbReference type="PROSITE" id="PS50181">
    <property type="entry name" value="FBOX"/>
    <property type="match status" value="1"/>
</dbReference>
<dbReference type="PANTHER" id="PTHR31482">
    <property type="entry name" value="ESTS AU081301(E20138)"/>
    <property type="match status" value="1"/>
</dbReference>
<accession>A0AAQ3RM81</accession>
<dbReference type="Gene3D" id="1.20.1280.50">
    <property type="match status" value="1"/>
</dbReference>
<dbReference type="InterPro" id="IPR036047">
    <property type="entry name" value="F-box-like_dom_sf"/>
</dbReference>
<reference evidence="2 3" key="1">
    <citation type="journal article" date="2023" name="Life. Sci Alliance">
        <title>Evolutionary insights into 3D genome organization and epigenetic landscape of Vigna mungo.</title>
        <authorList>
            <person name="Junaid A."/>
            <person name="Singh B."/>
            <person name="Bhatia S."/>
        </authorList>
    </citation>
    <scope>NUCLEOTIDE SEQUENCE [LARGE SCALE GENOMIC DNA]</scope>
    <source>
        <strain evidence="2">Urdbean</strain>
    </source>
</reference>
<organism evidence="2 3">
    <name type="scientific">Vigna mungo</name>
    <name type="common">Black gram</name>
    <name type="synonym">Phaseolus mungo</name>
    <dbReference type="NCBI Taxonomy" id="3915"/>
    <lineage>
        <taxon>Eukaryota</taxon>
        <taxon>Viridiplantae</taxon>
        <taxon>Streptophyta</taxon>
        <taxon>Embryophyta</taxon>
        <taxon>Tracheophyta</taxon>
        <taxon>Spermatophyta</taxon>
        <taxon>Magnoliopsida</taxon>
        <taxon>eudicotyledons</taxon>
        <taxon>Gunneridae</taxon>
        <taxon>Pentapetalae</taxon>
        <taxon>rosids</taxon>
        <taxon>fabids</taxon>
        <taxon>Fabales</taxon>
        <taxon>Fabaceae</taxon>
        <taxon>Papilionoideae</taxon>
        <taxon>50 kb inversion clade</taxon>
        <taxon>NPAAA clade</taxon>
        <taxon>indigoferoid/millettioid clade</taxon>
        <taxon>Phaseoleae</taxon>
        <taxon>Vigna</taxon>
    </lineage>
</organism>
<dbReference type="SUPFAM" id="SSF81383">
    <property type="entry name" value="F-box domain"/>
    <property type="match status" value="1"/>
</dbReference>
<dbReference type="Pfam" id="PF00646">
    <property type="entry name" value="F-box"/>
    <property type="match status" value="1"/>
</dbReference>